<evidence type="ECO:0000313" key="1">
    <source>
        <dbReference type="EMBL" id="OLR54899.1"/>
    </source>
</evidence>
<organism evidence="1 2">
    <name type="scientific">Hornefia porci</name>
    <dbReference type="NCBI Taxonomy" id="2652292"/>
    <lineage>
        <taxon>Bacteria</taxon>
        <taxon>Bacillati</taxon>
        <taxon>Bacillota</taxon>
        <taxon>Clostridia</taxon>
        <taxon>Peptostreptococcales</taxon>
        <taxon>Anaerovoracaceae</taxon>
        <taxon>Hornefia</taxon>
    </lineage>
</organism>
<dbReference type="STRING" id="1261640.BHK98_01660"/>
<name>A0A1Q9JFD4_9FIRM</name>
<gene>
    <name evidence="1" type="ORF">BHK98_01660</name>
</gene>
<evidence type="ECO:0000313" key="2">
    <source>
        <dbReference type="Proteomes" id="UP000187404"/>
    </source>
</evidence>
<dbReference type="RefSeq" id="WP_075711918.1">
    <property type="nucleotide sequence ID" value="NZ_MJIE01000001.1"/>
</dbReference>
<reference evidence="1 2" key="1">
    <citation type="journal article" date="2016" name="Appl. Environ. Microbiol.">
        <title>Function and Phylogeny of Bacterial Butyryl Coenzyme A:Acetate Transferases and Their Diversity in the Proximal Colon of Swine.</title>
        <authorList>
            <person name="Trachsel J."/>
            <person name="Bayles D.O."/>
            <person name="Looft T."/>
            <person name="Levine U.Y."/>
            <person name="Allen H.K."/>
        </authorList>
    </citation>
    <scope>NUCLEOTIDE SEQUENCE [LARGE SCALE GENOMIC DNA]</scope>
    <source>
        <strain evidence="1 2">68-3-10</strain>
    </source>
</reference>
<dbReference type="AlphaFoldDB" id="A0A1Q9JFD4"/>
<dbReference type="OrthoDB" id="1690557at2"/>
<comment type="caution">
    <text evidence="1">The sequence shown here is derived from an EMBL/GenBank/DDBJ whole genome shotgun (WGS) entry which is preliminary data.</text>
</comment>
<dbReference type="GeneID" id="303115080"/>
<sequence>MTILDLLDEIEDIVETASTVPLTNKIMVDGNELMEIVKEIRISLPDDVQQAKWVRDEKGRILSEAKEEYEKIIVEARKQADYLVDEHDITLAAQKKADAINKEAQEYSTILKLKTYDYLDKTLYDMQGKFDELNGKYLNELFNYMARTFDNMGEVLQQNRDELKEMAVRTKNGEEWLYEDKDE</sequence>
<dbReference type="EMBL" id="MJIE01000001">
    <property type="protein sequence ID" value="OLR54899.1"/>
    <property type="molecule type" value="Genomic_DNA"/>
</dbReference>
<proteinExistence type="predicted"/>
<evidence type="ECO:0008006" key="3">
    <source>
        <dbReference type="Google" id="ProtNLM"/>
    </source>
</evidence>
<dbReference type="Proteomes" id="UP000187404">
    <property type="component" value="Unassembled WGS sequence"/>
</dbReference>
<accession>A0A1Q9JFD4</accession>
<keyword evidence="2" id="KW-1185">Reference proteome</keyword>
<protein>
    <recommendedName>
        <fullName evidence="3">ATPase</fullName>
    </recommendedName>
</protein>